<reference evidence="3 4" key="1">
    <citation type="submission" date="2019-03" db="EMBL/GenBank/DDBJ databases">
        <authorList>
            <person name="Gaulin E."/>
            <person name="Dumas B."/>
        </authorList>
    </citation>
    <scope>NUCLEOTIDE SEQUENCE [LARGE SCALE GENOMIC DNA]</scope>
    <source>
        <strain evidence="3">CBS 568.67</strain>
    </source>
</reference>
<dbReference type="EMBL" id="VJMH01005128">
    <property type="protein sequence ID" value="KAF0700313.1"/>
    <property type="molecule type" value="Genomic_DNA"/>
</dbReference>
<dbReference type="InterPro" id="IPR017946">
    <property type="entry name" value="PLC-like_Pdiesterase_TIM-brl"/>
</dbReference>
<dbReference type="OrthoDB" id="7984201at2759"/>
<evidence type="ECO:0000313" key="4">
    <source>
        <dbReference type="Proteomes" id="UP000332933"/>
    </source>
</evidence>
<dbReference type="PANTHER" id="PTHR13593">
    <property type="match status" value="1"/>
</dbReference>
<dbReference type="GO" id="GO:0008081">
    <property type="term" value="F:phosphoric diester hydrolase activity"/>
    <property type="evidence" value="ECO:0007669"/>
    <property type="project" value="InterPro"/>
</dbReference>
<evidence type="ECO:0000313" key="3">
    <source>
        <dbReference type="EMBL" id="VFT86010.1"/>
    </source>
</evidence>
<dbReference type="Pfam" id="PF26146">
    <property type="entry name" value="PI-PLC_X"/>
    <property type="match status" value="1"/>
</dbReference>
<evidence type="ECO:0000313" key="2">
    <source>
        <dbReference type="EMBL" id="KAF0700313.1"/>
    </source>
</evidence>
<gene>
    <name evidence="3" type="primary">Aste57867_9126</name>
    <name evidence="2" type="ORF">As57867_009090</name>
    <name evidence="3" type="ORF">ASTE57867_9126</name>
</gene>
<name>A0A485KM94_9STRA</name>
<dbReference type="EMBL" id="CAADRA010005149">
    <property type="protein sequence ID" value="VFT86010.1"/>
    <property type="molecule type" value="Genomic_DNA"/>
</dbReference>
<sequence>MALALLVAAARTLDADTIAGDRIIDFSSITLLNSKTYNASQDAGLLPDDGRLPTMSFVAEKDGCNGYVKYCNKRLSQVLWMGAHNSLTDTGTAVQRNQYVDGAQLLDAGIRYLDIDTCAIMRNGQRVAPYVCHGTQLVITQWYQPTQRGLRMIKKWMDANPREVIMLNFGDLSDFTVLSVNNEATSTGQLGGELVSVLRGVFGDMVVLRGDPLDAEIHADKAILQDLIKANRRVIVNIAKGRSSNPLYWSQSDIVCNDVWYDAALKVDTQQANYNWSSALSYIDTKMRGPCAKQPQLINKLEFAFHTTLGGTIDSNHVGKALDAYMNTLQTSNNGGKTAPYFPFNMILTDHSDKWSSYYPQWHATHLKYLSS</sequence>
<dbReference type="PROSITE" id="PS50007">
    <property type="entry name" value="PIPLC_X_DOMAIN"/>
    <property type="match status" value="1"/>
</dbReference>
<dbReference type="SUPFAM" id="SSF51695">
    <property type="entry name" value="PLC-like phosphodiesterases"/>
    <property type="match status" value="1"/>
</dbReference>
<dbReference type="Proteomes" id="UP000332933">
    <property type="component" value="Unassembled WGS sequence"/>
</dbReference>
<dbReference type="InterPro" id="IPR051057">
    <property type="entry name" value="PI-PLC_domain"/>
</dbReference>
<evidence type="ECO:0000256" key="1">
    <source>
        <dbReference type="SAM" id="SignalP"/>
    </source>
</evidence>
<reference evidence="2" key="2">
    <citation type="submission" date="2019-06" db="EMBL/GenBank/DDBJ databases">
        <title>Genomics analysis of Aphanomyces spp. identifies a new class of oomycete effector associated with host adaptation.</title>
        <authorList>
            <person name="Gaulin E."/>
        </authorList>
    </citation>
    <scope>NUCLEOTIDE SEQUENCE</scope>
    <source>
        <strain evidence="2">CBS 578.67</strain>
    </source>
</reference>
<accession>A0A485KM94</accession>
<dbReference type="GO" id="GO:0006629">
    <property type="term" value="P:lipid metabolic process"/>
    <property type="evidence" value="ECO:0007669"/>
    <property type="project" value="InterPro"/>
</dbReference>
<organism evidence="3 4">
    <name type="scientific">Aphanomyces stellatus</name>
    <dbReference type="NCBI Taxonomy" id="120398"/>
    <lineage>
        <taxon>Eukaryota</taxon>
        <taxon>Sar</taxon>
        <taxon>Stramenopiles</taxon>
        <taxon>Oomycota</taxon>
        <taxon>Saprolegniomycetes</taxon>
        <taxon>Saprolegniales</taxon>
        <taxon>Verrucalvaceae</taxon>
        <taxon>Aphanomyces</taxon>
    </lineage>
</organism>
<feature type="chain" id="PRO_5036116110" evidence="1">
    <location>
        <begin position="16"/>
        <end position="372"/>
    </location>
</feature>
<dbReference type="Gene3D" id="3.20.20.190">
    <property type="entry name" value="Phosphatidylinositol (PI) phosphodiesterase"/>
    <property type="match status" value="1"/>
</dbReference>
<keyword evidence="4" id="KW-1185">Reference proteome</keyword>
<dbReference type="AlphaFoldDB" id="A0A485KM94"/>
<dbReference type="PANTHER" id="PTHR13593:SF140">
    <property type="entry name" value="PLC-LIKE PHOSPHODIESTERASE"/>
    <property type="match status" value="1"/>
</dbReference>
<feature type="signal peptide" evidence="1">
    <location>
        <begin position="1"/>
        <end position="15"/>
    </location>
</feature>
<protein>
    <submittedName>
        <fullName evidence="3">Aste57867_9126 protein</fullName>
    </submittedName>
</protein>
<proteinExistence type="predicted"/>
<keyword evidence="1" id="KW-0732">Signal</keyword>